<dbReference type="Pfam" id="PF04059">
    <property type="entry name" value="RRM_2"/>
    <property type="match status" value="1"/>
</dbReference>
<keyword evidence="1 2" id="KW-0694">RNA-binding</keyword>
<protein>
    <recommendedName>
        <fullName evidence="3">RRM domain-containing protein</fullName>
    </recommendedName>
</protein>
<dbReference type="SUPFAM" id="SSF54928">
    <property type="entry name" value="RNA-binding domain, RBD"/>
    <property type="match status" value="1"/>
</dbReference>
<dbReference type="PaxDb" id="35128-Thaps19623"/>
<sequence>SSLMVRNIPNKYTQQMLLSEFSQAGHGPDKMDFFYLPIDFKNKCNRGYAFVNFVDFKDIIPFFDEYNGKGWKKFNSDKICDITYARIQGKAAMLKRFENSALMEKDDEYRPMVF</sequence>
<evidence type="ECO:0000313" key="4">
    <source>
        <dbReference type="EMBL" id="EED91412.1"/>
    </source>
</evidence>
<dbReference type="InterPro" id="IPR012677">
    <property type="entry name" value="Nucleotide-bd_a/b_plait_sf"/>
</dbReference>
<dbReference type="PANTHER" id="PTHR23189">
    <property type="entry name" value="RNA RECOGNITION MOTIF-CONTAINING"/>
    <property type="match status" value="1"/>
</dbReference>
<keyword evidence="5" id="KW-1185">Reference proteome</keyword>
<evidence type="ECO:0000259" key="3">
    <source>
        <dbReference type="PROSITE" id="PS50102"/>
    </source>
</evidence>
<dbReference type="AlphaFoldDB" id="B8C4Y1"/>
<dbReference type="InterPro" id="IPR000504">
    <property type="entry name" value="RRM_dom"/>
</dbReference>
<dbReference type="KEGG" id="tps:THAPSDRAFT_19623"/>
<evidence type="ECO:0000313" key="5">
    <source>
        <dbReference type="Proteomes" id="UP000001449"/>
    </source>
</evidence>
<dbReference type="OMA" id="QANINHY"/>
<organism evidence="4 5">
    <name type="scientific">Thalassiosira pseudonana</name>
    <name type="common">Marine diatom</name>
    <name type="synonym">Cyclotella nana</name>
    <dbReference type="NCBI Taxonomy" id="35128"/>
    <lineage>
        <taxon>Eukaryota</taxon>
        <taxon>Sar</taxon>
        <taxon>Stramenopiles</taxon>
        <taxon>Ochrophyta</taxon>
        <taxon>Bacillariophyta</taxon>
        <taxon>Coscinodiscophyceae</taxon>
        <taxon>Thalassiosirophycidae</taxon>
        <taxon>Thalassiosirales</taxon>
        <taxon>Thalassiosiraceae</taxon>
        <taxon>Thalassiosira</taxon>
    </lineage>
</organism>
<dbReference type="Proteomes" id="UP000001449">
    <property type="component" value="Chromosome 6"/>
</dbReference>
<proteinExistence type="predicted"/>
<feature type="domain" description="RRM" evidence="3">
    <location>
        <begin position="1"/>
        <end position="87"/>
    </location>
</feature>
<gene>
    <name evidence="4" type="ORF">THAPSDRAFT_19623</name>
</gene>
<name>B8C4Y1_THAPS</name>
<dbReference type="InterPro" id="IPR007201">
    <property type="entry name" value="Mei2-like_Rrm_C"/>
</dbReference>
<reference evidence="4 5" key="1">
    <citation type="journal article" date="2004" name="Science">
        <title>The genome of the diatom Thalassiosira pseudonana: ecology, evolution, and metabolism.</title>
        <authorList>
            <person name="Armbrust E.V."/>
            <person name="Berges J.A."/>
            <person name="Bowler C."/>
            <person name="Green B.R."/>
            <person name="Martinez D."/>
            <person name="Putnam N.H."/>
            <person name="Zhou S."/>
            <person name="Allen A.E."/>
            <person name="Apt K.E."/>
            <person name="Bechner M."/>
            <person name="Brzezinski M.A."/>
            <person name="Chaal B.K."/>
            <person name="Chiovitti A."/>
            <person name="Davis A.K."/>
            <person name="Demarest M.S."/>
            <person name="Detter J.C."/>
            <person name="Glavina T."/>
            <person name="Goodstein D."/>
            <person name="Hadi M.Z."/>
            <person name="Hellsten U."/>
            <person name="Hildebrand M."/>
            <person name="Jenkins B.D."/>
            <person name="Jurka J."/>
            <person name="Kapitonov V.V."/>
            <person name="Kroger N."/>
            <person name="Lau W.W."/>
            <person name="Lane T.W."/>
            <person name="Larimer F.W."/>
            <person name="Lippmeier J.C."/>
            <person name="Lucas S."/>
            <person name="Medina M."/>
            <person name="Montsant A."/>
            <person name="Obornik M."/>
            <person name="Parker M.S."/>
            <person name="Palenik B."/>
            <person name="Pazour G.J."/>
            <person name="Richardson P.M."/>
            <person name="Rynearson T.A."/>
            <person name="Saito M.A."/>
            <person name="Schwartz D.C."/>
            <person name="Thamatrakoln K."/>
            <person name="Valentin K."/>
            <person name="Vardi A."/>
            <person name="Wilkerson F.P."/>
            <person name="Rokhsar D.S."/>
        </authorList>
    </citation>
    <scope>NUCLEOTIDE SEQUENCE [LARGE SCALE GENOMIC DNA]</scope>
    <source>
        <strain evidence="4 5">CCMP1335</strain>
    </source>
</reference>
<dbReference type="InterPro" id="IPR035979">
    <property type="entry name" value="RBD_domain_sf"/>
</dbReference>
<accession>B8C4Y1</accession>
<dbReference type="EMBL" id="CM000643">
    <property type="protein sequence ID" value="EED91412.1"/>
    <property type="molecule type" value="Genomic_DNA"/>
</dbReference>
<dbReference type="GO" id="GO:0003723">
    <property type="term" value="F:RNA binding"/>
    <property type="evidence" value="ECO:0007669"/>
    <property type="project" value="UniProtKB-UniRule"/>
</dbReference>
<dbReference type="InParanoid" id="B8C4Y1"/>
<dbReference type="PROSITE" id="PS50102">
    <property type="entry name" value="RRM"/>
    <property type="match status" value="1"/>
</dbReference>
<dbReference type="RefSeq" id="XP_002291305.1">
    <property type="nucleotide sequence ID" value="XM_002291269.1"/>
</dbReference>
<dbReference type="eggNOG" id="KOG4660">
    <property type="taxonomic scope" value="Eukaryota"/>
</dbReference>
<reference evidence="4 5" key="2">
    <citation type="journal article" date="2008" name="Nature">
        <title>The Phaeodactylum genome reveals the evolutionary history of diatom genomes.</title>
        <authorList>
            <person name="Bowler C."/>
            <person name="Allen A.E."/>
            <person name="Badger J.H."/>
            <person name="Grimwood J."/>
            <person name="Jabbari K."/>
            <person name="Kuo A."/>
            <person name="Maheswari U."/>
            <person name="Martens C."/>
            <person name="Maumus F."/>
            <person name="Otillar R.P."/>
            <person name="Rayko E."/>
            <person name="Salamov A."/>
            <person name="Vandepoele K."/>
            <person name="Beszteri B."/>
            <person name="Gruber A."/>
            <person name="Heijde M."/>
            <person name="Katinka M."/>
            <person name="Mock T."/>
            <person name="Valentin K."/>
            <person name="Verret F."/>
            <person name="Berges J.A."/>
            <person name="Brownlee C."/>
            <person name="Cadoret J.P."/>
            <person name="Chiovitti A."/>
            <person name="Choi C.J."/>
            <person name="Coesel S."/>
            <person name="De Martino A."/>
            <person name="Detter J.C."/>
            <person name="Durkin C."/>
            <person name="Falciatore A."/>
            <person name="Fournet J."/>
            <person name="Haruta M."/>
            <person name="Huysman M.J."/>
            <person name="Jenkins B.D."/>
            <person name="Jiroutova K."/>
            <person name="Jorgensen R.E."/>
            <person name="Joubert Y."/>
            <person name="Kaplan A."/>
            <person name="Kroger N."/>
            <person name="Kroth P.G."/>
            <person name="La Roche J."/>
            <person name="Lindquist E."/>
            <person name="Lommer M."/>
            <person name="Martin-Jezequel V."/>
            <person name="Lopez P.J."/>
            <person name="Lucas S."/>
            <person name="Mangogna M."/>
            <person name="McGinnis K."/>
            <person name="Medlin L.K."/>
            <person name="Montsant A."/>
            <person name="Oudot-Le Secq M.P."/>
            <person name="Napoli C."/>
            <person name="Obornik M."/>
            <person name="Parker M.S."/>
            <person name="Petit J.L."/>
            <person name="Porcel B.M."/>
            <person name="Poulsen N."/>
            <person name="Robison M."/>
            <person name="Rychlewski L."/>
            <person name="Rynearson T.A."/>
            <person name="Schmutz J."/>
            <person name="Shapiro H."/>
            <person name="Siaut M."/>
            <person name="Stanley M."/>
            <person name="Sussman M.R."/>
            <person name="Taylor A.R."/>
            <person name="Vardi A."/>
            <person name="von Dassow P."/>
            <person name="Vyverman W."/>
            <person name="Willis A."/>
            <person name="Wyrwicz L.S."/>
            <person name="Rokhsar D.S."/>
            <person name="Weissenbach J."/>
            <person name="Armbrust E.V."/>
            <person name="Green B.R."/>
            <person name="Van de Peer Y."/>
            <person name="Grigoriev I.V."/>
        </authorList>
    </citation>
    <scope>NUCLEOTIDE SEQUENCE [LARGE SCALE GENOMIC DNA]</scope>
    <source>
        <strain evidence="4 5">CCMP1335</strain>
    </source>
</reference>
<dbReference type="GeneID" id="7448370"/>
<evidence type="ECO:0000256" key="2">
    <source>
        <dbReference type="PROSITE-ProRule" id="PRU00176"/>
    </source>
</evidence>
<feature type="non-terminal residue" evidence="4">
    <location>
        <position position="114"/>
    </location>
</feature>
<evidence type="ECO:0000256" key="1">
    <source>
        <dbReference type="ARBA" id="ARBA00022884"/>
    </source>
</evidence>
<dbReference type="HOGENOM" id="CLU_122513_1_1_1"/>
<feature type="non-terminal residue" evidence="4">
    <location>
        <position position="1"/>
    </location>
</feature>
<dbReference type="Gene3D" id="3.30.70.330">
    <property type="match status" value="1"/>
</dbReference>